<sequence length="148" mass="16196">MGYSLKPRLSKGGPVCVARSSVGGLACVRARVFCSVAFSPKSSPFHLLYLLPSPVAAVRESGNAPCHVAPTADLQDVALKHVQTLFRYHHGWFRPVLRPRRSAATSVSPEVKQALHLKSVDITVFVIRDTILSQDRRGLLLIIPLHLP</sequence>
<name>A0AAN9EY28_CLITE</name>
<organism evidence="1 2">
    <name type="scientific">Clitoria ternatea</name>
    <name type="common">Butterfly pea</name>
    <dbReference type="NCBI Taxonomy" id="43366"/>
    <lineage>
        <taxon>Eukaryota</taxon>
        <taxon>Viridiplantae</taxon>
        <taxon>Streptophyta</taxon>
        <taxon>Embryophyta</taxon>
        <taxon>Tracheophyta</taxon>
        <taxon>Spermatophyta</taxon>
        <taxon>Magnoliopsida</taxon>
        <taxon>eudicotyledons</taxon>
        <taxon>Gunneridae</taxon>
        <taxon>Pentapetalae</taxon>
        <taxon>rosids</taxon>
        <taxon>fabids</taxon>
        <taxon>Fabales</taxon>
        <taxon>Fabaceae</taxon>
        <taxon>Papilionoideae</taxon>
        <taxon>50 kb inversion clade</taxon>
        <taxon>NPAAA clade</taxon>
        <taxon>indigoferoid/millettioid clade</taxon>
        <taxon>Phaseoleae</taxon>
        <taxon>Clitoria</taxon>
    </lineage>
</organism>
<dbReference type="AlphaFoldDB" id="A0AAN9EY28"/>
<evidence type="ECO:0000313" key="2">
    <source>
        <dbReference type="Proteomes" id="UP001359559"/>
    </source>
</evidence>
<reference evidence="1 2" key="1">
    <citation type="submission" date="2024-01" db="EMBL/GenBank/DDBJ databases">
        <title>The genomes of 5 underutilized Papilionoideae crops provide insights into root nodulation and disease resistance.</title>
        <authorList>
            <person name="Yuan L."/>
        </authorList>
    </citation>
    <scope>NUCLEOTIDE SEQUENCE [LARGE SCALE GENOMIC DNA]</scope>
    <source>
        <strain evidence="1">LY-2023</strain>
        <tissue evidence="1">Leaf</tissue>
    </source>
</reference>
<gene>
    <name evidence="1" type="ORF">RJT34_33375</name>
</gene>
<dbReference type="Proteomes" id="UP001359559">
    <property type="component" value="Unassembled WGS sequence"/>
</dbReference>
<protein>
    <submittedName>
        <fullName evidence="1">Uncharacterized protein</fullName>
    </submittedName>
</protein>
<comment type="caution">
    <text evidence="1">The sequence shown here is derived from an EMBL/GenBank/DDBJ whole genome shotgun (WGS) entry which is preliminary data.</text>
</comment>
<accession>A0AAN9EY28</accession>
<keyword evidence="2" id="KW-1185">Reference proteome</keyword>
<dbReference type="EMBL" id="JAYKXN010000008">
    <property type="protein sequence ID" value="KAK7265752.1"/>
    <property type="molecule type" value="Genomic_DNA"/>
</dbReference>
<proteinExistence type="predicted"/>
<evidence type="ECO:0000313" key="1">
    <source>
        <dbReference type="EMBL" id="KAK7265752.1"/>
    </source>
</evidence>